<keyword evidence="1" id="KW-0732">Signal</keyword>
<protein>
    <recommendedName>
        <fullName evidence="4">Lipoprotein</fullName>
    </recommendedName>
</protein>
<evidence type="ECO:0000313" key="2">
    <source>
        <dbReference type="EMBL" id="MFC5943568.1"/>
    </source>
</evidence>
<evidence type="ECO:0000256" key="1">
    <source>
        <dbReference type="SAM" id="SignalP"/>
    </source>
</evidence>
<evidence type="ECO:0008006" key="4">
    <source>
        <dbReference type="Google" id="ProtNLM"/>
    </source>
</evidence>
<evidence type="ECO:0000313" key="3">
    <source>
        <dbReference type="Proteomes" id="UP001596207"/>
    </source>
</evidence>
<gene>
    <name evidence="2" type="ORF">ACFPZ4_19010</name>
</gene>
<name>A0ABW1HQZ0_9ACTN</name>
<dbReference type="Proteomes" id="UP001596207">
    <property type="component" value="Unassembled WGS sequence"/>
</dbReference>
<keyword evidence="3" id="KW-1185">Reference proteome</keyword>
<proteinExistence type="predicted"/>
<accession>A0ABW1HQZ0</accession>
<dbReference type="EMBL" id="JBHSQQ010000120">
    <property type="protein sequence ID" value="MFC5943568.1"/>
    <property type="molecule type" value="Genomic_DNA"/>
</dbReference>
<sequence>MTKLRRLATTGVAYVAVLGLAVTGCGNPATTDAPAANGGAASAAPAGATTADPADELRAAVRRLNEESMRIHVSSTGLRGTGLSDPKVPAMDMTMELGTAGETRVLMIGRDAYVKMGGQLGAATGGSGKWLHLDTRNLGSGGQLGLMPADDPVGVRKMLDAVVEVRRIGPGTFVGTLDYSKSMADSKTLADLGDKAKAVPFTATVNEQGRLKKLGVDTTVVSPMLGPMSVIYSDWGTPVSVSRPPASQVVEAPTGLTGAGT</sequence>
<reference evidence="3" key="1">
    <citation type="journal article" date="2019" name="Int. J. Syst. Evol. Microbiol.">
        <title>The Global Catalogue of Microorganisms (GCM) 10K type strain sequencing project: providing services to taxonomists for standard genome sequencing and annotation.</title>
        <authorList>
            <consortium name="The Broad Institute Genomics Platform"/>
            <consortium name="The Broad Institute Genome Sequencing Center for Infectious Disease"/>
            <person name="Wu L."/>
            <person name="Ma J."/>
        </authorList>
    </citation>
    <scope>NUCLEOTIDE SEQUENCE [LARGE SCALE GENOMIC DNA]</scope>
    <source>
        <strain evidence="3">CGMCC 4.7173</strain>
    </source>
</reference>
<dbReference type="PROSITE" id="PS51257">
    <property type="entry name" value="PROKAR_LIPOPROTEIN"/>
    <property type="match status" value="1"/>
</dbReference>
<feature type="signal peptide" evidence="1">
    <location>
        <begin position="1"/>
        <end position="21"/>
    </location>
</feature>
<comment type="caution">
    <text evidence="2">The sequence shown here is derived from an EMBL/GenBank/DDBJ whole genome shotgun (WGS) entry which is preliminary data.</text>
</comment>
<dbReference type="Gene3D" id="2.50.20.20">
    <property type="match status" value="1"/>
</dbReference>
<dbReference type="RefSeq" id="WP_353900720.1">
    <property type="nucleotide sequence ID" value="NZ_CP158970.1"/>
</dbReference>
<feature type="chain" id="PRO_5045457223" description="Lipoprotein" evidence="1">
    <location>
        <begin position="22"/>
        <end position="261"/>
    </location>
</feature>
<organism evidence="2 3">
    <name type="scientific">Micromonospora harpali</name>
    <dbReference type="NCBI Taxonomy" id="1490225"/>
    <lineage>
        <taxon>Bacteria</taxon>
        <taxon>Bacillati</taxon>
        <taxon>Actinomycetota</taxon>
        <taxon>Actinomycetes</taxon>
        <taxon>Micromonosporales</taxon>
        <taxon>Micromonosporaceae</taxon>
        <taxon>Micromonospora</taxon>
    </lineage>
</organism>